<evidence type="ECO:0000256" key="1">
    <source>
        <dbReference type="SAM" id="Phobius"/>
    </source>
</evidence>
<proteinExistence type="predicted"/>
<accession>A0AAN9VC02</accession>
<protein>
    <submittedName>
        <fullName evidence="2">Uncharacterized protein</fullName>
    </submittedName>
</protein>
<sequence>MHARAQGTWKRRFAKAAAAAAAAEAVSGRRQSLRDTRARAVAARTTRPTVSPHAPVPVLAALAALPHAVSRSAHAPVRWRGIPNVAEFSSPPSCSSTSPFSISALLVFRLSHRFLLFRLHRLLLFRFLHRLLLFHFLHRLLLFVFFDLFFTSFSSLFQHTLLPTCSARAQLTDGFNVEAMPIISGKARKWALFFPCSFVAVRASDGGRRWWRSEMNR</sequence>
<gene>
    <name evidence="2" type="ORF">R5R35_014568</name>
</gene>
<evidence type="ECO:0000313" key="3">
    <source>
        <dbReference type="Proteomes" id="UP001378592"/>
    </source>
</evidence>
<keyword evidence="1" id="KW-0472">Membrane</keyword>
<comment type="caution">
    <text evidence="2">The sequence shown here is derived from an EMBL/GenBank/DDBJ whole genome shotgun (WGS) entry which is preliminary data.</text>
</comment>
<evidence type="ECO:0000313" key="2">
    <source>
        <dbReference type="EMBL" id="KAK7794282.1"/>
    </source>
</evidence>
<keyword evidence="1" id="KW-0812">Transmembrane</keyword>
<dbReference type="Proteomes" id="UP001378592">
    <property type="component" value="Unassembled WGS sequence"/>
</dbReference>
<name>A0AAN9VC02_9ORTH</name>
<keyword evidence="3" id="KW-1185">Reference proteome</keyword>
<reference evidence="2 3" key="1">
    <citation type="submission" date="2024-03" db="EMBL/GenBank/DDBJ databases">
        <title>The genome assembly and annotation of the cricket Gryllus longicercus Weissman &amp; Gray.</title>
        <authorList>
            <person name="Szrajer S."/>
            <person name="Gray D."/>
            <person name="Ylla G."/>
        </authorList>
    </citation>
    <scope>NUCLEOTIDE SEQUENCE [LARGE SCALE GENOMIC DNA]</scope>
    <source>
        <strain evidence="2">DAG 2021-001</strain>
        <tissue evidence="2">Whole body minus gut</tissue>
    </source>
</reference>
<organism evidence="2 3">
    <name type="scientific">Gryllus longicercus</name>
    <dbReference type="NCBI Taxonomy" id="2509291"/>
    <lineage>
        <taxon>Eukaryota</taxon>
        <taxon>Metazoa</taxon>
        <taxon>Ecdysozoa</taxon>
        <taxon>Arthropoda</taxon>
        <taxon>Hexapoda</taxon>
        <taxon>Insecta</taxon>
        <taxon>Pterygota</taxon>
        <taxon>Neoptera</taxon>
        <taxon>Polyneoptera</taxon>
        <taxon>Orthoptera</taxon>
        <taxon>Ensifera</taxon>
        <taxon>Gryllidea</taxon>
        <taxon>Grylloidea</taxon>
        <taxon>Gryllidae</taxon>
        <taxon>Gryllinae</taxon>
        <taxon>Gryllus</taxon>
    </lineage>
</organism>
<dbReference type="EMBL" id="JAZDUA010000339">
    <property type="protein sequence ID" value="KAK7794282.1"/>
    <property type="molecule type" value="Genomic_DNA"/>
</dbReference>
<dbReference type="AlphaFoldDB" id="A0AAN9VC02"/>
<feature type="transmembrane region" description="Helical" evidence="1">
    <location>
        <begin position="131"/>
        <end position="157"/>
    </location>
</feature>
<keyword evidence="1" id="KW-1133">Transmembrane helix</keyword>